<name>A0A149VGQ3_9PROT</name>
<dbReference type="RefSeq" id="WP_061490264.1">
    <property type="nucleotide sequence ID" value="NZ_LHZX01000186.1"/>
</dbReference>
<dbReference type="Proteomes" id="UP000075377">
    <property type="component" value="Unassembled WGS sequence"/>
</dbReference>
<dbReference type="AlphaFoldDB" id="A0A149VGQ3"/>
<evidence type="ECO:0000313" key="3">
    <source>
        <dbReference type="Proteomes" id="UP000075377"/>
    </source>
</evidence>
<reference evidence="3 4" key="1">
    <citation type="submission" date="2015-06" db="EMBL/GenBank/DDBJ databases">
        <title>Improved classification and identification of acetic acid bacteria using matrix-assisted laser desorption/ionization time-of-flight mass spectrometry; Gluconobacter nephelii and Gluconobacter uchimurae are later heterotypic synonyms of Gluconobacter japonicus and Gluconobacter oxydans, respectively.</title>
        <authorList>
            <person name="Li L."/>
            <person name="Cleenwerck I."/>
            <person name="De Vuyst L."/>
            <person name="Vandamme P."/>
        </authorList>
    </citation>
    <scope>NUCLEOTIDE SEQUENCE [LARGE SCALE GENOMIC DNA]</scope>
    <source>
        <strain evidence="2 4">LMG 1604</strain>
        <strain evidence="1 3">LMG 1699</strain>
    </source>
</reference>
<evidence type="ECO:0000313" key="2">
    <source>
        <dbReference type="EMBL" id="KXV79361.1"/>
    </source>
</evidence>
<dbReference type="OrthoDB" id="7277249at2"/>
<sequence length="163" mass="18049">MKLHFDHALVTQLLAHAEAAKEHTPTFDQLYEPTFLKDGKETQSPSYDDIDLTKVPAGLMLVGDNGIYLMSNGKPALKDPERTGNLIAYAFEADPQKQPDDWWHVKQAAFGGDDGAEFLAAKAIRNALEATKGGRFWLDVSPTRISSPYLAPPRRKRALASKK</sequence>
<dbReference type="EMBL" id="LHZX01000186">
    <property type="protein sequence ID" value="KXV71257.1"/>
    <property type="molecule type" value="Genomic_DNA"/>
</dbReference>
<gene>
    <name evidence="1" type="ORF">AD951_01755</name>
    <name evidence="2" type="ORF">AD953_02490</name>
</gene>
<comment type="caution">
    <text evidence="2">The sequence shown here is derived from an EMBL/GenBank/DDBJ whole genome shotgun (WGS) entry which is preliminary data.</text>
</comment>
<dbReference type="Pfam" id="PF11284">
    <property type="entry name" value="DUF3085"/>
    <property type="match status" value="1"/>
</dbReference>
<dbReference type="EMBL" id="LHZZ01000317">
    <property type="protein sequence ID" value="KXV79361.1"/>
    <property type="molecule type" value="Genomic_DNA"/>
</dbReference>
<proteinExistence type="predicted"/>
<evidence type="ECO:0000313" key="4">
    <source>
        <dbReference type="Proteomes" id="UP000075538"/>
    </source>
</evidence>
<organism evidence="2 4">
    <name type="scientific">Acetobacter malorum</name>
    <dbReference type="NCBI Taxonomy" id="178901"/>
    <lineage>
        <taxon>Bacteria</taxon>
        <taxon>Pseudomonadati</taxon>
        <taxon>Pseudomonadota</taxon>
        <taxon>Alphaproteobacteria</taxon>
        <taxon>Acetobacterales</taxon>
        <taxon>Acetobacteraceae</taxon>
        <taxon>Acetobacter</taxon>
    </lineage>
</organism>
<evidence type="ECO:0008006" key="5">
    <source>
        <dbReference type="Google" id="ProtNLM"/>
    </source>
</evidence>
<dbReference type="PATRIC" id="fig|178901.14.peg.927"/>
<dbReference type="Proteomes" id="UP000075538">
    <property type="component" value="Unassembled WGS sequence"/>
</dbReference>
<accession>A0A149VGQ3</accession>
<dbReference type="InterPro" id="IPR021436">
    <property type="entry name" value="DUF3085"/>
</dbReference>
<evidence type="ECO:0000313" key="1">
    <source>
        <dbReference type="EMBL" id="KXV71257.1"/>
    </source>
</evidence>
<protein>
    <recommendedName>
        <fullName evidence="5">DUF3085 domain-containing protein</fullName>
    </recommendedName>
</protein>